<dbReference type="EMBL" id="MN740957">
    <property type="protein sequence ID" value="QHU19889.1"/>
    <property type="molecule type" value="Genomic_DNA"/>
</dbReference>
<dbReference type="AlphaFoldDB" id="A0A6C0KQJ4"/>
<organism evidence="1">
    <name type="scientific">viral metagenome</name>
    <dbReference type="NCBI Taxonomy" id="1070528"/>
    <lineage>
        <taxon>unclassified sequences</taxon>
        <taxon>metagenomes</taxon>
        <taxon>organismal metagenomes</taxon>
    </lineage>
</organism>
<sequence length="234" mass="27764">MTNGLLILFGESFRLGGQGNRNTGSEQSYEEQINAAKSHIKFISNFKKKNINISVSINSYSTRYDKNLTYIYKDVLYDSIFYTNLLGVNTLINNCINRVENITSYDFILCMRIDLFLKDKFMDIFKLDNDKILFPSICFEPHHKIGIHPRVNDMMMYIPKKYIIFFKQNGINLVHETWYNLVTNYNFNYEQLDTMLNTYHDSDSAKDYNPIYYIVNRHESSIHTTKKIFNKYNF</sequence>
<name>A0A6C0KQJ4_9ZZZZ</name>
<evidence type="ECO:0000313" key="1">
    <source>
        <dbReference type="EMBL" id="QHU19889.1"/>
    </source>
</evidence>
<accession>A0A6C0KQJ4</accession>
<reference evidence="1" key="1">
    <citation type="journal article" date="2020" name="Nature">
        <title>Giant virus diversity and host interactions through global metagenomics.</title>
        <authorList>
            <person name="Schulz F."/>
            <person name="Roux S."/>
            <person name="Paez-Espino D."/>
            <person name="Jungbluth S."/>
            <person name="Walsh D.A."/>
            <person name="Denef V.J."/>
            <person name="McMahon K.D."/>
            <person name="Konstantinidis K.T."/>
            <person name="Eloe-Fadrosh E.A."/>
            <person name="Kyrpides N.C."/>
            <person name="Woyke T."/>
        </authorList>
    </citation>
    <scope>NUCLEOTIDE SEQUENCE</scope>
    <source>
        <strain evidence="1">GVMAG-S-3300013014-113</strain>
    </source>
</reference>
<proteinExistence type="predicted"/>
<protein>
    <submittedName>
        <fullName evidence="1">Uncharacterized protein</fullName>
    </submittedName>
</protein>